<dbReference type="Proteomes" id="UP000017786">
    <property type="component" value="Chromosome"/>
</dbReference>
<feature type="transmembrane region" description="Helical" evidence="1">
    <location>
        <begin position="173"/>
        <end position="194"/>
    </location>
</feature>
<evidence type="ECO:0000256" key="1">
    <source>
        <dbReference type="SAM" id="Phobius"/>
    </source>
</evidence>
<evidence type="ECO:0000313" key="2">
    <source>
        <dbReference type="EMBL" id="AGZ49127.1"/>
    </source>
</evidence>
<keyword evidence="1" id="KW-1133">Transmembrane helix</keyword>
<sequence length="196" mass="20258">MPGPAWTCPPGADRAVNRRGAGEAGAPLRVACAGRHVSVQPARVVDQKAIGGAPRAAVGFRGTPRREALMRLQNHEHHGVITDAGIPPQTDDHNRGRRILVNWVLALLTVPAAALVMVFAIGAAMSMAACSGAQCPDLGPNGLVYGVLLYGAPVVAASTLIASFFTAARRRGFVVPLCALALLFVDIAATAILLSS</sequence>
<reference evidence="2 3" key="1">
    <citation type="submission" date="2013-10" db="EMBL/GenBank/DDBJ databases">
        <title>Genome sequence of Mycobacterium kansasii.</title>
        <authorList>
            <consortium name="McGill University Mycobacterium genome consortium"/>
            <person name="Veyrier F.J."/>
            <person name="Behr M.A."/>
        </authorList>
    </citation>
    <scope>NUCLEOTIDE SEQUENCE [LARGE SCALE GENOMIC DNA]</scope>
    <source>
        <strain evidence="2 3">ATCC 12478</strain>
    </source>
</reference>
<name>U5WJI6_MYCKA</name>
<dbReference type="HOGENOM" id="CLU_1388883_0_0_11"/>
<feature type="transmembrane region" description="Helical" evidence="1">
    <location>
        <begin position="100"/>
        <end position="123"/>
    </location>
</feature>
<gene>
    <name evidence="2" type="ORF">MKAN_01530</name>
</gene>
<proteinExistence type="predicted"/>
<protein>
    <submittedName>
        <fullName evidence="2">Uncharacterized protein</fullName>
    </submittedName>
</protein>
<dbReference type="AlphaFoldDB" id="U5WJI6"/>
<organism evidence="2 3">
    <name type="scientific">Mycobacterium kansasii ATCC 12478</name>
    <dbReference type="NCBI Taxonomy" id="557599"/>
    <lineage>
        <taxon>Bacteria</taxon>
        <taxon>Bacillati</taxon>
        <taxon>Actinomycetota</taxon>
        <taxon>Actinomycetes</taxon>
        <taxon>Mycobacteriales</taxon>
        <taxon>Mycobacteriaceae</taxon>
        <taxon>Mycobacterium</taxon>
    </lineage>
</organism>
<dbReference type="KEGG" id="mkn:MKAN_01530"/>
<keyword evidence="1" id="KW-0472">Membrane</keyword>
<dbReference type="EMBL" id="CP006835">
    <property type="protein sequence ID" value="AGZ49127.1"/>
    <property type="molecule type" value="Genomic_DNA"/>
</dbReference>
<accession>U5WJI6</accession>
<dbReference type="eggNOG" id="ENOG5032CWT">
    <property type="taxonomic scope" value="Bacteria"/>
</dbReference>
<evidence type="ECO:0000313" key="3">
    <source>
        <dbReference type="Proteomes" id="UP000017786"/>
    </source>
</evidence>
<feature type="transmembrane region" description="Helical" evidence="1">
    <location>
        <begin position="143"/>
        <end position="166"/>
    </location>
</feature>
<keyword evidence="1" id="KW-0812">Transmembrane</keyword>